<gene>
    <name evidence="2" type="ORF">SAMN05660686_02178</name>
</gene>
<keyword evidence="3" id="KW-1185">Reference proteome</keyword>
<dbReference type="PANTHER" id="PTHR40572">
    <property type="entry name" value="PROTEIN BAX"/>
    <property type="match status" value="1"/>
</dbReference>
<evidence type="ECO:0000313" key="2">
    <source>
        <dbReference type="EMBL" id="SDF74855.1"/>
    </source>
</evidence>
<dbReference type="GO" id="GO:0004040">
    <property type="term" value="F:amidase activity"/>
    <property type="evidence" value="ECO:0007669"/>
    <property type="project" value="InterPro"/>
</dbReference>
<dbReference type="InterPro" id="IPR002901">
    <property type="entry name" value="MGlyc_endo_b_GlcNAc-like_dom"/>
</dbReference>
<evidence type="ECO:0000259" key="1">
    <source>
        <dbReference type="Pfam" id="PF01832"/>
    </source>
</evidence>
<dbReference type="Proteomes" id="UP000198615">
    <property type="component" value="Unassembled WGS sequence"/>
</dbReference>
<dbReference type="RefSeq" id="WP_093150214.1">
    <property type="nucleotide sequence ID" value="NZ_FNBW01000006.1"/>
</dbReference>
<feature type="domain" description="Mannosyl-glycoprotein endo-beta-N-acetylglucosamidase-like" evidence="1">
    <location>
        <begin position="196"/>
        <end position="314"/>
    </location>
</feature>
<evidence type="ECO:0000313" key="3">
    <source>
        <dbReference type="Proteomes" id="UP000198615"/>
    </source>
</evidence>
<dbReference type="Gene3D" id="1.10.530.10">
    <property type="match status" value="1"/>
</dbReference>
<accession>A0A8G2BHH3</accession>
<dbReference type="AlphaFoldDB" id="A0A8G2BHH3"/>
<proteinExistence type="predicted"/>
<reference evidence="2 3" key="1">
    <citation type="submission" date="2016-10" db="EMBL/GenBank/DDBJ databases">
        <authorList>
            <person name="Varghese N."/>
            <person name="Submissions S."/>
        </authorList>
    </citation>
    <scope>NUCLEOTIDE SEQUENCE [LARGE SCALE GENOMIC DNA]</scope>
    <source>
        <strain evidence="2 3">DSM 18839</strain>
    </source>
</reference>
<name>A0A8G2BHH3_9PROT</name>
<dbReference type="OrthoDB" id="9788155at2"/>
<organism evidence="2 3">
    <name type="scientific">Thalassobaculum litoreum DSM 18839</name>
    <dbReference type="NCBI Taxonomy" id="1123362"/>
    <lineage>
        <taxon>Bacteria</taxon>
        <taxon>Pseudomonadati</taxon>
        <taxon>Pseudomonadota</taxon>
        <taxon>Alphaproteobacteria</taxon>
        <taxon>Rhodospirillales</taxon>
        <taxon>Thalassobaculaceae</taxon>
        <taxon>Thalassobaculum</taxon>
    </lineage>
</organism>
<dbReference type="Pfam" id="PF01832">
    <property type="entry name" value="Glucosaminidase"/>
    <property type="match status" value="1"/>
</dbReference>
<sequence>MSASTIASGTRRRVAVVVAALCLVAFQVSALTFGPPSWPLPARSAPPLVRVVTPAPLPDGGSEFTVASSATLLRLYDRAAYDLDTVRAGETDVPRLYLAALPSDFGELEDVGARKEAFLRTVLPLILRANDEIAIVRTRVSALLEKIRDDEPLRRADARWLASIARQYGVIDTEGKDPQAALSGAAGRTLLARVDTVPVPLALAQAIVESGWGRSRFALEGSAIYGQWTWDKAQGIAPSGAPDAAHAVRAFDSLTDSVRGYMHNLNTHPAYRAFRAARAKGASARTLAGTLTRYSERGAVYGEELVEIIAQNDLESFRDARLGATNIERGGAWDDLESVPQS</sequence>
<dbReference type="InterPro" id="IPR053195">
    <property type="entry name" value="Bax-like"/>
</dbReference>
<dbReference type="PANTHER" id="PTHR40572:SF1">
    <property type="entry name" value="PROTEIN BAX"/>
    <property type="match status" value="1"/>
</dbReference>
<dbReference type="EMBL" id="FNBW01000006">
    <property type="protein sequence ID" value="SDF74855.1"/>
    <property type="molecule type" value="Genomic_DNA"/>
</dbReference>
<comment type="caution">
    <text evidence="2">The sequence shown here is derived from an EMBL/GenBank/DDBJ whole genome shotgun (WGS) entry which is preliminary data.</text>
</comment>
<protein>
    <submittedName>
        <fullName evidence="2">Bax protein</fullName>
    </submittedName>
</protein>